<keyword evidence="3" id="KW-0268">Exocytosis</keyword>
<evidence type="ECO:0000256" key="4">
    <source>
        <dbReference type="ARBA" id="ARBA00023054"/>
    </source>
</evidence>
<comment type="similarity">
    <text evidence="1">Belongs to the SEC10 family.</text>
</comment>
<dbReference type="GeneID" id="17358386"/>
<name>E1Z6U9_CHLVA</name>
<sequence>MRSLAPHPLQPCCFRRRADAQPQPLEPPSCQPACACAAAAARSGRLTARRTAVAGVADLQVWAGGKPGGPSVLQLLERFERCDKELARLQHQVDLKAERLRREVGAEEGAYRGQVAGLEAQWGEARGAFADLEGRMNRVTQAAAKIGNRLQNADLYRRRALDAVEAINRLQEFAHARDPSHLSPLFHDDARLAEAVAMTGKLLAVSQELISSRERVGLAGPRPRANVAPEVGTIENAVEQLELYRNLLDNRVVSRFDAALARHDLPAMADCARTMAEFRRGESLLVQRYISTRPMFTSLRELQFAAAQQQAQAAAAAAAAAGGLAAVQAAAEEGGEAAAADLASLRSLSSFYKSILAAMRDEAVVIEQVFPSPYRALGQYIQRVFEQKVQTAVDAVLQPPPAGAGAGVLRAKLRLMAEVYRKTRALADDLQGVCADALAAYLPMEQRWLRALHEARLAAHRGGGRGLCMEDVLGLLAMNEEAVGRCALLSPPAQLAPSVRCLFHCPPRAQGATGCLLEQVAAHVLLGLGLAADACARALQGPFRPQELLGQERAAAAAAAAKAGPAAAGASSGATAAPSAQPAGQQQQQGQGPGLPAVPPSRQDLQRAAALGVGGSLGALLQAVSTAGAMVSLVQQHYERVVQPHLAGSGGEARACVAGLAALVRAVEERLRQDFRTARVGEAGASLAALFAAE</sequence>
<dbReference type="Pfam" id="PF07393">
    <property type="entry name" value="Sec10_HB"/>
    <property type="match status" value="1"/>
</dbReference>
<evidence type="ECO:0000259" key="6">
    <source>
        <dbReference type="Pfam" id="PF07393"/>
    </source>
</evidence>
<dbReference type="STRING" id="554065.E1Z6U9"/>
<dbReference type="InterPro" id="IPR009976">
    <property type="entry name" value="Sec10-like"/>
</dbReference>
<evidence type="ECO:0000256" key="3">
    <source>
        <dbReference type="ARBA" id="ARBA00022483"/>
    </source>
</evidence>
<evidence type="ECO:0000256" key="5">
    <source>
        <dbReference type="SAM" id="MobiDB-lite"/>
    </source>
</evidence>
<dbReference type="GO" id="GO:0000145">
    <property type="term" value="C:exocyst"/>
    <property type="evidence" value="ECO:0007669"/>
    <property type="project" value="TreeGrafter"/>
</dbReference>
<feature type="compositionally biased region" description="Low complexity" evidence="5">
    <location>
        <begin position="568"/>
        <end position="590"/>
    </location>
</feature>
<dbReference type="PANTHER" id="PTHR12100:SF0">
    <property type="entry name" value="EXOCYST COMPLEX COMPONENT 5"/>
    <property type="match status" value="1"/>
</dbReference>
<dbReference type="FunCoup" id="E1Z6U9">
    <property type="interactions" value="1982"/>
</dbReference>
<evidence type="ECO:0000256" key="2">
    <source>
        <dbReference type="ARBA" id="ARBA00022448"/>
    </source>
</evidence>
<dbReference type="InterPro" id="IPR048625">
    <property type="entry name" value="Sec10_N"/>
</dbReference>
<evidence type="ECO:0000313" key="8">
    <source>
        <dbReference type="EMBL" id="EFN58413.1"/>
    </source>
</evidence>
<dbReference type="GO" id="GO:0006893">
    <property type="term" value="P:Golgi to plasma membrane transport"/>
    <property type="evidence" value="ECO:0007669"/>
    <property type="project" value="TreeGrafter"/>
</dbReference>
<dbReference type="EMBL" id="GL433837">
    <property type="protein sequence ID" value="EFN58413.1"/>
    <property type="molecule type" value="Genomic_DNA"/>
</dbReference>
<dbReference type="KEGG" id="cvr:CHLNCDRAFT_140356"/>
<keyword evidence="9" id="KW-1185">Reference proteome</keyword>
<dbReference type="Proteomes" id="UP000008141">
    <property type="component" value="Unassembled WGS sequence"/>
</dbReference>
<dbReference type="OrthoDB" id="125856at2759"/>
<dbReference type="PANTHER" id="PTHR12100">
    <property type="entry name" value="SEC10"/>
    <property type="match status" value="1"/>
</dbReference>
<reference evidence="8 9" key="1">
    <citation type="journal article" date="2010" name="Plant Cell">
        <title>The Chlorella variabilis NC64A genome reveals adaptation to photosymbiosis, coevolution with viruses, and cryptic sex.</title>
        <authorList>
            <person name="Blanc G."/>
            <person name="Duncan G."/>
            <person name="Agarkova I."/>
            <person name="Borodovsky M."/>
            <person name="Gurnon J."/>
            <person name="Kuo A."/>
            <person name="Lindquist E."/>
            <person name="Lucas S."/>
            <person name="Pangilinan J."/>
            <person name="Polle J."/>
            <person name="Salamov A."/>
            <person name="Terry A."/>
            <person name="Yamada T."/>
            <person name="Dunigan D.D."/>
            <person name="Grigoriev I.V."/>
            <person name="Claverie J.M."/>
            <person name="Van Etten J.L."/>
        </authorList>
    </citation>
    <scope>NUCLEOTIDE SEQUENCE [LARGE SCALE GENOMIC DNA]</scope>
    <source>
        <strain evidence="8 9">NC64A</strain>
    </source>
</reference>
<accession>E1Z6U9</accession>
<proteinExistence type="inferred from homology"/>
<keyword evidence="4" id="KW-0175">Coiled coil</keyword>
<feature type="domain" description="Exocyst complex component Sec10-like alpha-helical bundle" evidence="6">
    <location>
        <begin position="196"/>
        <end position="433"/>
    </location>
</feature>
<dbReference type="OMA" id="SHIGLEV"/>
<keyword evidence="2" id="KW-0813">Transport</keyword>
<dbReference type="InterPro" id="IPR048627">
    <property type="entry name" value="Sec10_HB"/>
</dbReference>
<dbReference type="InParanoid" id="E1Z6U9"/>
<gene>
    <name evidence="8" type="ORF">CHLNCDRAFT_140356</name>
</gene>
<feature type="domain" description="Exocyst complex component Sec10 N-terminal" evidence="7">
    <location>
        <begin position="74"/>
        <end position="188"/>
    </location>
</feature>
<evidence type="ECO:0000259" key="7">
    <source>
        <dbReference type="Pfam" id="PF20667"/>
    </source>
</evidence>
<dbReference type="AlphaFoldDB" id="E1Z6U9"/>
<evidence type="ECO:0000313" key="9">
    <source>
        <dbReference type="Proteomes" id="UP000008141"/>
    </source>
</evidence>
<protein>
    <submittedName>
        <fullName evidence="8">Uncharacterized protein</fullName>
    </submittedName>
</protein>
<dbReference type="Pfam" id="PF20667">
    <property type="entry name" value="Sec10_N"/>
    <property type="match status" value="1"/>
</dbReference>
<organism evidence="9">
    <name type="scientific">Chlorella variabilis</name>
    <name type="common">Green alga</name>
    <dbReference type="NCBI Taxonomy" id="554065"/>
    <lineage>
        <taxon>Eukaryota</taxon>
        <taxon>Viridiplantae</taxon>
        <taxon>Chlorophyta</taxon>
        <taxon>core chlorophytes</taxon>
        <taxon>Trebouxiophyceae</taxon>
        <taxon>Chlorellales</taxon>
        <taxon>Chlorellaceae</taxon>
        <taxon>Chlorella clade</taxon>
        <taxon>Chlorella</taxon>
    </lineage>
</organism>
<dbReference type="eggNOG" id="KOG3745">
    <property type="taxonomic scope" value="Eukaryota"/>
</dbReference>
<feature type="region of interest" description="Disordered" evidence="5">
    <location>
        <begin position="568"/>
        <end position="601"/>
    </location>
</feature>
<dbReference type="GO" id="GO:0006887">
    <property type="term" value="P:exocytosis"/>
    <property type="evidence" value="ECO:0007669"/>
    <property type="project" value="UniProtKB-KW"/>
</dbReference>
<dbReference type="RefSeq" id="XP_005850515.1">
    <property type="nucleotide sequence ID" value="XM_005850453.1"/>
</dbReference>
<evidence type="ECO:0000256" key="1">
    <source>
        <dbReference type="ARBA" id="ARBA00006572"/>
    </source>
</evidence>